<dbReference type="EMBL" id="QRBI01000123">
    <property type="protein sequence ID" value="RMC04758.1"/>
    <property type="molecule type" value="Genomic_DNA"/>
</dbReference>
<reference evidence="2 3" key="1">
    <citation type="submission" date="2018-07" db="EMBL/GenBank/DDBJ databases">
        <title>A high quality draft genome assembly of the barn swallow (H. rustica rustica).</title>
        <authorList>
            <person name="Formenti G."/>
            <person name="Chiara M."/>
            <person name="Poveda L."/>
            <person name="Francoijs K.-J."/>
            <person name="Bonisoli-Alquati A."/>
            <person name="Canova L."/>
            <person name="Gianfranceschi L."/>
            <person name="Horner D.S."/>
            <person name="Saino N."/>
        </authorList>
    </citation>
    <scope>NUCLEOTIDE SEQUENCE [LARGE SCALE GENOMIC DNA]</scope>
    <source>
        <strain evidence="2">Chelidonia</strain>
        <tissue evidence="2">Blood</tissue>
    </source>
</reference>
<evidence type="ECO:0000313" key="3">
    <source>
        <dbReference type="Proteomes" id="UP000269221"/>
    </source>
</evidence>
<evidence type="ECO:0000256" key="1">
    <source>
        <dbReference type="SAM" id="MobiDB-lite"/>
    </source>
</evidence>
<sequence>MLPEPGLLLKEKEKVITWETERVMTSRIERDDKTLVGCAAIPLKLQRAWALQNHKAQLPSLALAAGVPSGVCLQQKDMKTRITHTVGQGYLQVPVRTPATLELCKCIDSAEDEEDEEDEKRNEGQSTSGAEQRTLVHNLLMKEMAHLGSATHLIVKGTKFQLLLTHTDGNEVCRGDISTTTINPFSSVSIFQRAEE</sequence>
<organism evidence="2 3">
    <name type="scientific">Hirundo rustica rustica</name>
    <dbReference type="NCBI Taxonomy" id="333673"/>
    <lineage>
        <taxon>Eukaryota</taxon>
        <taxon>Metazoa</taxon>
        <taxon>Chordata</taxon>
        <taxon>Craniata</taxon>
        <taxon>Vertebrata</taxon>
        <taxon>Euteleostomi</taxon>
        <taxon>Archelosauria</taxon>
        <taxon>Archosauria</taxon>
        <taxon>Dinosauria</taxon>
        <taxon>Saurischia</taxon>
        <taxon>Theropoda</taxon>
        <taxon>Coelurosauria</taxon>
        <taxon>Aves</taxon>
        <taxon>Neognathae</taxon>
        <taxon>Neoaves</taxon>
        <taxon>Telluraves</taxon>
        <taxon>Australaves</taxon>
        <taxon>Passeriformes</taxon>
        <taxon>Sylvioidea</taxon>
        <taxon>Hirundinidae</taxon>
        <taxon>Hirundo</taxon>
    </lineage>
</organism>
<proteinExistence type="predicted"/>
<evidence type="ECO:0000313" key="2">
    <source>
        <dbReference type="EMBL" id="RMC04758.1"/>
    </source>
</evidence>
<dbReference type="AlphaFoldDB" id="A0A3M0JV23"/>
<comment type="caution">
    <text evidence="2">The sequence shown here is derived from an EMBL/GenBank/DDBJ whole genome shotgun (WGS) entry which is preliminary data.</text>
</comment>
<name>A0A3M0JV23_HIRRU</name>
<protein>
    <submittedName>
        <fullName evidence="2">Uncharacterized protein</fullName>
    </submittedName>
</protein>
<keyword evidence="3" id="KW-1185">Reference proteome</keyword>
<gene>
    <name evidence="2" type="ORF">DUI87_17930</name>
</gene>
<feature type="region of interest" description="Disordered" evidence="1">
    <location>
        <begin position="110"/>
        <end position="132"/>
    </location>
</feature>
<dbReference type="Proteomes" id="UP000269221">
    <property type="component" value="Unassembled WGS sequence"/>
</dbReference>
<accession>A0A3M0JV23</accession>